<reference evidence="3 4" key="1">
    <citation type="submission" date="2019-03" db="EMBL/GenBank/DDBJ databases">
        <title>Single cell metagenomics reveals metabolic interactions within the superorganism composed of flagellate Streblomastix strix and complex community of Bacteroidetes bacteria on its surface.</title>
        <authorList>
            <person name="Treitli S.C."/>
            <person name="Kolisko M."/>
            <person name="Husnik F."/>
            <person name="Keeling P."/>
            <person name="Hampl V."/>
        </authorList>
    </citation>
    <scope>NUCLEOTIDE SEQUENCE [LARGE SCALE GENOMIC DNA]</scope>
    <source>
        <strain evidence="3">ST1C</strain>
    </source>
</reference>
<feature type="region of interest" description="Disordered" evidence="2">
    <location>
        <begin position="250"/>
        <end position="293"/>
    </location>
</feature>
<accession>A0A5J4TZU5</accession>
<name>A0A5J4TZU5_9EUKA</name>
<evidence type="ECO:0000256" key="2">
    <source>
        <dbReference type="SAM" id="MobiDB-lite"/>
    </source>
</evidence>
<sequence>MEEKKEQALDRAIELTKRISDYAARTDDQNPTCYHDNTIEEQMIETEKEISALEARNKHRRDNLDKENETRTLEKERIELTRTLRKDYIDSNPTLQVDRKNPRSPRLPSYIEQSIALEVDVRLPLPNQVNNMQDAMLINTTISLLRINVNQDSGSKLNFTYPPSELTNNNQLSFFEQQVINNRNRAHQPLQPMEPVNFVQPNSPQIQYQIRQVDLQEEEDLDKLIFQLQEERDMLQLRFEQEVHDTVFGELDCPSDLNNNEMDKQSQSEDSEEAKDHPSIQGDKEKHMEMDKQNENENAAKIKVSLIKEKQYENHKEMDKQSQSDDSQEFGIARPKKNRGRHNRVKKTKVEQLRKEKNLNNLIEDQTRNLRSGTEQLQSKPEVKKERKQTPINQQFSRTIILRIQHNQRESY</sequence>
<feature type="region of interest" description="Disordered" evidence="2">
    <location>
        <begin position="314"/>
        <end position="394"/>
    </location>
</feature>
<dbReference type="AlphaFoldDB" id="A0A5J4TZU5"/>
<organism evidence="3 4">
    <name type="scientific">Streblomastix strix</name>
    <dbReference type="NCBI Taxonomy" id="222440"/>
    <lineage>
        <taxon>Eukaryota</taxon>
        <taxon>Metamonada</taxon>
        <taxon>Preaxostyla</taxon>
        <taxon>Oxymonadida</taxon>
        <taxon>Streblomastigidae</taxon>
        <taxon>Streblomastix</taxon>
    </lineage>
</organism>
<feature type="compositionally biased region" description="Polar residues" evidence="2">
    <location>
        <begin position="359"/>
        <end position="379"/>
    </location>
</feature>
<evidence type="ECO:0000313" key="3">
    <source>
        <dbReference type="EMBL" id="KAA6363976.1"/>
    </source>
</evidence>
<feature type="compositionally biased region" description="Basic and acidic residues" evidence="2">
    <location>
        <begin position="348"/>
        <end position="358"/>
    </location>
</feature>
<feature type="compositionally biased region" description="Basic and acidic residues" evidence="2">
    <location>
        <begin position="314"/>
        <end position="323"/>
    </location>
</feature>
<gene>
    <name evidence="3" type="ORF">EZS28_040497</name>
</gene>
<evidence type="ECO:0000313" key="4">
    <source>
        <dbReference type="Proteomes" id="UP000324800"/>
    </source>
</evidence>
<protein>
    <submittedName>
        <fullName evidence="3">Uncharacterized protein</fullName>
    </submittedName>
</protein>
<feature type="coiled-coil region" evidence="1">
    <location>
        <begin position="36"/>
        <end position="76"/>
    </location>
</feature>
<feature type="compositionally biased region" description="Basic residues" evidence="2">
    <location>
        <begin position="334"/>
        <end position="347"/>
    </location>
</feature>
<proteinExistence type="predicted"/>
<keyword evidence="1" id="KW-0175">Coiled coil</keyword>
<evidence type="ECO:0000256" key="1">
    <source>
        <dbReference type="SAM" id="Coils"/>
    </source>
</evidence>
<dbReference type="Proteomes" id="UP000324800">
    <property type="component" value="Unassembled WGS sequence"/>
</dbReference>
<dbReference type="EMBL" id="SNRW01022225">
    <property type="protein sequence ID" value="KAA6363976.1"/>
    <property type="molecule type" value="Genomic_DNA"/>
</dbReference>
<feature type="compositionally biased region" description="Basic and acidic residues" evidence="2">
    <location>
        <begin position="274"/>
        <end position="293"/>
    </location>
</feature>
<comment type="caution">
    <text evidence="3">The sequence shown here is derived from an EMBL/GenBank/DDBJ whole genome shotgun (WGS) entry which is preliminary data.</text>
</comment>